<sequence length="223" mass="24589">MRTDSRFAIYVVPHADSPLGRIGHGLLAADEAPSLGLDASWYAARSVDARRYGFHATLKSPFRLQGDYDALEAAIAALAARHAPIRDVQLSLSELHGFLALRPAAPSLALDALAAACVRDLDRFRRPADAAELEKRRAAGLTARQEENLQRYGYPYVLDDFRFHLTLSDRLPDDERALLKGRLTSAFDACRLDVVDLALCIEEAPGAQLMLVRRFVLGLDHAQ</sequence>
<organism evidence="1 2">
    <name type="scientific">Roseiterribacter gracilis</name>
    <dbReference type="NCBI Taxonomy" id="2812848"/>
    <lineage>
        <taxon>Bacteria</taxon>
        <taxon>Pseudomonadati</taxon>
        <taxon>Pseudomonadota</taxon>
        <taxon>Alphaproteobacteria</taxon>
        <taxon>Rhodospirillales</taxon>
        <taxon>Roseiterribacteraceae</taxon>
        <taxon>Roseiterribacter</taxon>
    </lineage>
</organism>
<keyword evidence="2" id="KW-1185">Reference proteome</keyword>
<dbReference type="InterPro" id="IPR009389">
    <property type="entry name" value="DUF1045"/>
</dbReference>
<dbReference type="Proteomes" id="UP000681075">
    <property type="component" value="Unassembled WGS sequence"/>
</dbReference>
<dbReference type="EMBL" id="BOPV01000001">
    <property type="protein sequence ID" value="GIL37991.1"/>
    <property type="molecule type" value="Genomic_DNA"/>
</dbReference>
<dbReference type="RefSeq" id="WP_420240900.1">
    <property type="nucleotide sequence ID" value="NZ_BOPV01000001.1"/>
</dbReference>
<proteinExistence type="predicted"/>
<evidence type="ECO:0000313" key="2">
    <source>
        <dbReference type="Proteomes" id="UP000681075"/>
    </source>
</evidence>
<name>A0A8S8X874_9PROT</name>
<evidence type="ECO:0000313" key="1">
    <source>
        <dbReference type="EMBL" id="GIL37991.1"/>
    </source>
</evidence>
<protein>
    <submittedName>
        <fullName evidence="1">Phosphonate metabolism protein</fullName>
    </submittedName>
</protein>
<dbReference type="Gene3D" id="3.90.1140.10">
    <property type="entry name" value="Cyclic phosphodiesterase"/>
    <property type="match status" value="1"/>
</dbReference>
<reference evidence="1" key="1">
    <citation type="submission" date="2021-02" db="EMBL/GenBank/DDBJ databases">
        <title>Genome sequence of Rhodospirillales sp. strain TMPK1 isolated from soil.</title>
        <authorList>
            <person name="Nakai R."/>
            <person name="Kusada H."/>
            <person name="Tamaki H."/>
        </authorList>
    </citation>
    <scope>NUCLEOTIDE SEQUENCE</scope>
    <source>
        <strain evidence="1">TMPK1</strain>
    </source>
</reference>
<dbReference type="AlphaFoldDB" id="A0A8S8X874"/>
<gene>
    <name evidence="1" type="ORF">TMPK1_02280</name>
</gene>
<dbReference type="Pfam" id="PF06299">
    <property type="entry name" value="DUF1045"/>
    <property type="match status" value="1"/>
</dbReference>
<accession>A0A8S8X874</accession>
<comment type="caution">
    <text evidence="1">The sequence shown here is derived from an EMBL/GenBank/DDBJ whole genome shotgun (WGS) entry which is preliminary data.</text>
</comment>
<dbReference type="PIRSF" id="PIRSF033328">
    <property type="entry name" value="Phest_Mll4975"/>
    <property type="match status" value="1"/>
</dbReference>